<evidence type="ECO:0000256" key="7">
    <source>
        <dbReference type="SAM" id="MobiDB-lite"/>
    </source>
</evidence>
<dbReference type="GO" id="GO:0008017">
    <property type="term" value="F:microtubule binding"/>
    <property type="evidence" value="ECO:0007669"/>
    <property type="project" value="InterPro"/>
</dbReference>
<feature type="compositionally biased region" description="Low complexity" evidence="7">
    <location>
        <begin position="1138"/>
        <end position="1149"/>
    </location>
</feature>
<dbReference type="GO" id="GO:0003777">
    <property type="term" value="F:microtubule motor activity"/>
    <property type="evidence" value="ECO:0007669"/>
    <property type="project" value="InterPro"/>
</dbReference>
<dbReference type="OrthoDB" id="3176171at2759"/>
<dbReference type="SUPFAM" id="SSF56796">
    <property type="entry name" value="Dehydroquinate synthase-like"/>
    <property type="match status" value="1"/>
</dbReference>
<feature type="region of interest" description="Disordered" evidence="7">
    <location>
        <begin position="975"/>
        <end position="1017"/>
    </location>
</feature>
<accession>A0A8H4ILV3</accession>
<feature type="region of interest" description="Disordered" evidence="7">
    <location>
        <begin position="1179"/>
        <end position="1198"/>
    </location>
</feature>
<dbReference type="Pfam" id="PF00225">
    <property type="entry name" value="Kinesin"/>
    <property type="match status" value="1"/>
</dbReference>
<dbReference type="InterPro" id="IPR030960">
    <property type="entry name" value="DHQS/DOIS_N"/>
</dbReference>
<feature type="compositionally biased region" description="Low complexity" evidence="7">
    <location>
        <begin position="422"/>
        <end position="436"/>
    </location>
</feature>
<name>A0A8H4ILV3_9PEZI</name>
<dbReference type="InterPro" id="IPR027640">
    <property type="entry name" value="Kinesin-like_fam"/>
</dbReference>
<keyword evidence="10" id="KW-1185">Reference proteome</keyword>
<dbReference type="CDD" id="cd08199">
    <property type="entry name" value="EEVS"/>
    <property type="match status" value="1"/>
</dbReference>
<feature type="compositionally biased region" description="Basic and acidic residues" evidence="7">
    <location>
        <begin position="1160"/>
        <end position="1169"/>
    </location>
</feature>
<evidence type="ECO:0000313" key="10">
    <source>
        <dbReference type="Proteomes" id="UP000572817"/>
    </source>
</evidence>
<reference evidence="9" key="1">
    <citation type="submission" date="2020-04" db="EMBL/GenBank/DDBJ databases">
        <title>Genome Assembly and Annotation of Botryosphaeria dothidea sdau 11-99, a Latent Pathogen of Apple Fruit Ring Rot in China.</title>
        <authorList>
            <person name="Yu C."/>
            <person name="Diao Y."/>
            <person name="Lu Q."/>
            <person name="Zhao J."/>
            <person name="Cui S."/>
            <person name="Peng C."/>
            <person name="He B."/>
            <person name="Liu H."/>
        </authorList>
    </citation>
    <scope>NUCLEOTIDE SEQUENCE [LARGE SCALE GENOMIC DNA]</scope>
    <source>
        <strain evidence="9">Sdau11-99</strain>
    </source>
</reference>
<dbReference type="Proteomes" id="UP000572817">
    <property type="component" value="Unassembled WGS sequence"/>
</dbReference>
<dbReference type="Gene3D" id="3.40.50.1970">
    <property type="match status" value="1"/>
</dbReference>
<feature type="region of interest" description="Disordered" evidence="7">
    <location>
        <begin position="1121"/>
        <end position="1169"/>
    </location>
</feature>
<protein>
    <submittedName>
        <fullName evidence="9">Centromeric protein e</fullName>
    </submittedName>
</protein>
<dbReference type="PANTHER" id="PTHR47968:SF75">
    <property type="entry name" value="CENTROMERE-ASSOCIATED PROTEIN E"/>
    <property type="match status" value="1"/>
</dbReference>
<dbReference type="PRINTS" id="PR00380">
    <property type="entry name" value="KINESINHEAVY"/>
</dbReference>
<dbReference type="InterPro" id="IPR056179">
    <property type="entry name" value="DHQS_C"/>
</dbReference>
<dbReference type="Pfam" id="PF24621">
    <property type="entry name" value="DHQS_C"/>
    <property type="match status" value="1"/>
</dbReference>
<dbReference type="EMBL" id="WWBZ02000064">
    <property type="protein sequence ID" value="KAF4302644.1"/>
    <property type="molecule type" value="Genomic_DNA"/>
</dbReference>
<evidence type="ECO:0000256" key="2">
    <source>
        <dbReference type="ARBA" id="ARBA00022840"/>
    </source>
</evidence>
<evidence type="ECO:0000256" key="6">
    <source>
        <dbReference type="SAM" id="Coils"/>
    </source>
</evidence>
<keyword evidence="1 5" id="KW-0547">Nucleotide-binding</keyword>
<dbReference type="PROSITE" id="PS00411">
    <property type="entry name" value="KINESIN_MOTOR_1"/>
    <property type="match status" value="1"/>
</dbReference>
<dbReference type="Pfam" id="PF01761">
    <property type="entry name" value="DHQ_synthase"/>
    <property type="match status" value="1"/>
</dbReference>
<evidence type="ECO:0000256" key="1">
    <source>
        <dbReference type="ARBA" id="ARBA00022741"/>
    </source>
</evidence>
<dbReference type="FunFam" id="3.40.50.1970:FF:000018">
    <property type="entry name" value="Related to 2-epi-5-epi-valiolone synthase"/>
    <property type="match status" value="1"/>
</dbReference>
<dbReference type="InterPro" id="IPR019821">
    <property type="entry name" value="Kinesin_motor_CS"/>
</dbReference>
<evidence type="ECO:0000256" key="3">
    <source>
        <dbReference type="ARBA" id="ARBA00023054"/>
    </source>
</evidence>
<dbReference type="GO" id="GO:0007018">
    <property type="term" value="P:microtubule-based movement"/>
    <property type="evidence" value="ECO:0007669"/>
    <property type="project" value="InterPro"/>
</dbReference>
<dbReference type="InterPro" id="IPR035872">
    <property type="entry name" value="EEVS-like"/>
</dbReference>
<dbReference type="PROSITE" id="PS50067">
    <property type="entry name" value="KINESIN_MOTOR_2"/>
    <property type="match status" value="1"/>
</dbReference>
<evidence type="ECO:0000313" key="9">
    <source>
        <dbReference type="EMBL" id="KAF4302644.1"/>
    </source>
</evidence>
<evidence type="ECO:0000259" key="8">
    <source>
        <dbReference type="PROSITE" id="PS50067"/>
    </source>
</evidence>
<dbReference type="PANTHER" id="PTHR47968">
    <property type="entry name" value="CENTROMERE PROTEIN E"/>
    <property type="match status" value="1"/>
</dbReference>
<dbReference type="AlphaFoldDB" id="A0A8H4ILV3"/>
<dbReference type="GO" id="GO:0017000">
    <property type="term" value="P:antibiotic biosynthetic process"/>
    <property type="evidence" value="ECO:0007669"/>
    <property type="project" value="InterPro"/>
</dbReference>
<gene>
    <name evidence="9" type="ORF">GTA08_BOTSDO14260</name>
</gene>
<comment type="similarity">
    <text evidence="5">Belongs to the TRAFAC class myosin-kinesin ATPase superfamily. Kinesin family.</text>
</comment>
<feature type="domain" description="Kinesin motor" evidence="8">
    <location>
        <begin position="515"/>
        <end position="841"/>
    </location>
</feature>
<dbReference type="GO" id="GO:0016829">
    <property type="term" value="F:lyase activity"/>
    <property type="evidence" value="ECO:0007669"/>
    <property type="project" value="UniProtKB-KW"/>
</dbReference>
<dbReference type="InterPro" id="IPR001752">
    <property type="entry name" value="Kinesin_motor_dom"/>
</dbReference>
<dbReference type="SMART" id="SM00129">
    <property type="entry name" value="KISc"/>
    <property type="match status" value="1"/>
</dbReference>
<dbReference type="FunFam" id="1.20.1090.10:FF:000015">
    <property type="entry name" value="3-dehydroquinate synthase protein"/>
    <property type="match status" value="1"/>
</dbReference>
<evidence type="ECO:0000256" key="5">
    <source>
        <dbReference type="PROSITE-ProRule" id="PRU00283"/>
    </source>
</evidence>
<evidence type="ECO:0000256" key="4">
    <source>
        <dbReference type="ARBA" id="ARBA00023175"/>
    </source>
</evidence>
<feature type="coiled-coil region" evidence="6">
    <location>
        <begin position="1073"/>
        <end position="1100"/>
    </location>
</feature>
<dbReference type="Gene3D" id="1.20.1090.10">
    <property type="entry name" value="Dehydroquinate synthase-like - alpha domain"/>
    <property type="match status" value="1"/>
</dbReference>
<dbReference type="GO" id="GO:0005524">
    <property type="term" value="F:ATP binding"/>
    <property type="evidence" value="ECO:0007669"/>
    <property type="project" value="UniProtKB-UniRule"/>
</dbReference>
<feature type="binding site" evidence="5">
    <location>
        <begin position="582"/>
        <end position="589"/>
    </location>
    <ligand>
        <name>ATP</name>
        <dbReference type="ChEBI" id="CHEBI:30616"/>
    </ligand>
</feature>
<dbReference type="InterPro" id="IPR036961">
    <property type="entry name" value="Kinesin_motor_dom_sf"/>
</dbReference>
<comment type="caution">
    <text evidence="9">The sequence shown here is derived from an EMBL/GenBank/DDBJ whole genome shotgun (WGS) entry which is preliminary data.</text>
</comment>
<organism evidence="9 10">
    <name type="scientific">Botryosphaeria dothidea</name>
    <dbReference type="NCBI Taxonomy" id="55169"/>
    <lineage>
        <taxon>Eukaryota</taxon>
        <taxon>Fungi</taxon>
        <taxon>Dikarya</taxon>
        <taxon>Ascomycota</taxon>
        <taxon>Pezizomycotina</taxon>
        <taxon>Dothideomycetes</taxon>
        <taxon>Dothideomycetes incertae sedis</taxon>
        <taxon>Botryosphaeriales</taxon>
        <taxon>Botryosphaeriaceae</taxon>
        <taxon>Botryosphaeria</taxon>
    </lineage>
</organism>
<keyword evidence="3 6" id="KW-0175">Coiled coil</keyword>
<keyword evidence="4 5" id="KW-0505">Motor protein</keyword>
<dbReference type="InterPro" id="IPR027417">
    <property type="entry name" value="P-loop_NTPase"/>
</dbReference>
<dbReference type="SUPFAM" id="SSF52540">
    <property type="entry name" value="P-loop containing nucleoside triphosphate hydrolases"/>
    <property type="match status" value="1"/>
</dbReference>
<dbReference type="Gene3D" id="3.40.850.10">
    <property type="entry name" value="Kinesin motor domain"/>
    <property type="match status" value="1"/>
</dbReference>
<keyword evidence="2 5" id="KW-0067">ATP-binding</keyword>
<feature type="region of interest" description="Disordered" evidence="7">
    <location>
        <begin position="402"/>
        <end position="476"/>
    </location>
</feature>
<proteinExistence type="inferred from homology"/>
<sequence length="1198" mass="131156">MSDMKATVAETQAGFHVQGWEKIEYDFTFLDNIFDIRNRQLADCYERWGRCLAVMDFNIFSIYGIHKTMIGEKAKSIDTFLSIADSMTDFGIMRKEPVLVVGGGLVTDVAGFACAAYRRNTNYIRIPTTVIGLIDASVSIKVAVNYGNYKNRLGAYHAPLHTFLDFGFLRTLPEAQVRNGFAELIKISTCAHLDTFNLLDKYCEELIKTGFGRADGSPAEVRAAADKINRAGIHKMLELETPNLHEIGLDRVIAYGHTWSPLHELVPDVPLRHGHAISIDMAYSATLANMRGQLSNADSTTIFSTRVTKAILKTRDGKLRAAIPSPLGSCVFLNDVSHEEMIKALHLHKQVMKEYPRQGEGLEAYVDASDTGYTINGTAVERKPSNGTSSLKKAVMNDDAVDGFATGGPVQNGYTSKASTAPPKSSRQSHPSSPLSAATTPDGVTTDRRGSAGSLSVPGSALRKRPQRQGSRAVRNQVAPYVAERVDRDFTHTESKLVGKWIVLNPDSGKDAKGNVIVSVRVRPNASNNENSGLQDWELDGRRGVISYRGKEGGDFQSDNVFSTQDNNAVMEGYHGTVFAYGMTGTGKTFSMQGTATSPGVIPLAITDIFSFIRETPKREFLLRIRLRQDPAHRLSSKRRFKLREDSKRGVYATPLKEEIVQSPTQLLRVIARGDNNRRVAGNQFNARSSRSHAVVQIVVESRERIPGGVALQDTKRTAITPGGVRVSTLSLIDLAGSEKAAEDKERRTEGAHINKSLLTLGTVIARLSEAKEKKGADKDKHLPYRDSKLTRLLQPALSGNSLVSILCTISIGSTGTPASIATHVNETLNTLKFASRAKNNIISHAKKADEAAPGGGDAGSRALLDRYRMEIQELRKQLETKTKEEVKVVKDVDMEEERAREAEAAARHGEQMLEMQLARTALKERIEHLNRLILSSKSIGVNSGRSFSSIGFHEPHTVSARTSTATLEVPHFNRMSSGGSAASFPSYANQGSGIPPDHTSEEDDSIGENGDGTATDSAQVRALQADLADKNRYIATLEKRLLQARRSSHSRVSMALATSAHSAEEGGFETLLKEKDDEIADLRARLDDKDRMLSALRSAARKRDVADLTIDTSVDRRASIDRRTSLGMRTPGHRSRGSTGSSYTSRPSAASPVALLSPRSEKRSRDVEDITRMLDNMISEQVDSWATDGQCKKNEHS</sequence>